<name>A0A1A9VT68_GLOAU</name>
<dbReference type="EnsemblMetazoa" id="GAUT046708-RA">
    <property type="protein sequence ID" value="GAUT046708-PA"/>
    <property type="gene ID" value="GAUT046708"/>
</dbReference>
<protein>
    <submittedName>
        <fullName evidence="1">Uncharacterized protein</fullName>
    </submittedName>
</protein>
<dbReference type="VEuPathDB" id="VectorBase:GAUT046708"/>
<dbReference type="Proteomes" id="UP000078200">
    <property type="component" value="Unassembled WGS sequence"/>
</dbReference>
<evidence type="ECO:0000313" key="1">
    <source>
        <dbReference type="EnsemblMetazoa" id="GAUT046708-PA"/>
    </source>
</evidence>
<dbReference type="AlphaFoldDB" id="A0A1A9VT68"/>
<sequence length="119" mass="13714">MSLLVCRQLFSQILSPMRCFYSINQRCEIRHSWVALNTFARICSKLSNVCKVNAAPVTFRSLTETVCWKDGGLRFNSKTSYDASKDLNQIFLQSLSSSFDTVEQLMHENFPLISVEEEY</sequence>
<organism evidence="1 2">
    <name type="scientific">Glossina austeni</name>
    <name type="common">Savannah tsetse fly</name>
    <dbReference type="NCBI Taxonomy" id="7395"/>
    <lineage>
        <taxon>Eukaryota</taxon>
        <taxon>Metazoa</taxon>
        <taxon>Ecdysozoa</taxon>
        <taxon>Arthropoda</taxon>
        <taxon>Hexapoda</taxon>
        <taxon>Insecta</taxon>
        <taxon>Pterygota</taxon>
        <taxon>Neoptera</taxon>
        <taxon>Endopterygota</taxon>
        <taxon>Diptera</taxon>
        <taxon>Brachycera</taxon>
        <taxon>Muscomorpha</taxon>
        <taxon>Hippoboscoidea</taxon>
        <taxon>Glossinidae</taxon>
        <taxon>Glossina</taxon>
    </lineage>
</organism>
<proteinExistence type="predicted"/>
<evidence type="ECO:0000313" key="2">
    <source>
        <dbReference type="Proteomes" id="UP000078200"/>
    </source>
</evidence>
<accession>A0A1A9VT68</accession>
<keyword evidence="2" id="KW-1185">Reference proteome</keyword>
<reference evidence="1" key="1">
    <citation type="submission" date="2020-05" db="UniProtKB">
        <authorList>
            <consortium name="EnsemblMetazoa"/>
        </authorList>
    </citation>
    <scope>IDENTIFICATION</scope>
    <source>
        <strain evidence="1">TTRI</strain>
    </source>
</reference>